<dbReference type="InterPro" id="IPR001077">
    <property type="entry name" value="COMT_C"/>
</dbReference>
<accession>A0AAW2BWK1</accession>
<sequence length="272" mass="30610">MLKLLASHSVLTCSIATHQHDGQVSRLYGLAPVSKYFIKNQDGIGGSLAPLLDLFQDKVEMNTWYHLKDAALEGGIPFYRAYGMNAIEYNEKDGKFREIFESSMKDFNPLVMKKILEKYKGFEGLKLLVDVGGGSGTILNMVISKYPTIKGVNFNVAPVLEKSPSYPDMNFNHVAGDMFVSIPKGDAIFMKFSTNIVICMRRWIVHSWDDKHCLKILKNCYEALPDQGKVILVDMVIPEAPATTGADKSLFQLYLFLRNTNPDGKERTENRI</sequence>
<dbReference type="InterPro" id="IPR029063">
    <property type="entry name" value="SAM-dependent_MTases_sf"/>
</dbReference>
<dbReference type="GO" id="GO:0032259">
    <property type="term" value="P:methylation"/>
    <property type="evidence" value="ECO:0007669"/>
    <property type="project" value="UniProtKB-KW"/>
</dbReference>
<dbReference type="InterPro" id="IPR036388">
    <property type="entry name" value="WH-like_DNA-bd_sf"/>
</dbReference>
<dbReference type="GO" id="GO:0008171">
    <property type="term" value="F:O-methyltransferase activity"/>
    <property type="evidence" value="ECO:0007669"/>
    <property type="project" value="InterPro"/>
</dbReference>
<gene>
    <name evidence="5" type="ORF">SO802_025023</name>
</gene>
<dbReference type="EMBL" id="JAZDWU010000009">
    <property type="protein sequence ID" value="KAK9990038.1"/>
    <property type="molecule type" value="Genomic_DNA"/>
</dbReference>
<dbReference type="Pfam" id="PF00891">
    <property type="entry name" value="Methyltransf_2"/>
    <property type="match status" value="1"/>
</dbReference>
<dbReference type="InterPro" id="IPR036390">
    <property type="entry name" value="WH_DNA-bd_sf"/>
</dbReference>
<dbReference type="Gene3D" id="1.10.10.10">
    <property type="entry name" value="Winged helix-like DNA-binding domain superfamily/Winged helix DNA-binding domain"/>
    <property type="match status" value="1"/>
</dbReference>
<keyword evidence="1" id="KW-0489">Methyltransferase</keyword>
<dbReference type="SUPFAM" id="SSF53335">
    <property type="entry name" value="S-adenosyl-L-methionine-dependent methyltransferases"/>
    <property type="match status" value="1"/>
</dbReference>
<protein>
    <recommendedName>
        <fullName evidence="4">O-methyltransferase C-terminal domain-containing protein</fullName>
    </recommendedName>
</protein>
<evidence type="ECO:0000313" key="5">
    <source>
        <dbReference type="EMBL" id="KAK9990038.1"/>
    </source>
</evidence>
<comment type="caution">
    <text evidence="5">The sequence shown here is derived from an EMBL/GenBank/DDBJ whole genome shotgun (WGS) entry which is preliminary data.</text>
</comment>
<evidence type="ECO:0000259" key="4">
    <source>
        <dbReference type="Pfam" id="PF00891"/>
    </source>
</evidence>
<evidence type="ECO:0000256" key="1">
    <source>
        <dbReference type="ARBA" id="ARBA00022603"/>
    </source>
</evidence>
<evidence type="ECO:0000256" key="2">
    <source>
        <dbReference type="ARBA" id="ARBA00022679"/>
    </source>
</evidence>
<dbReference type="Proteomes" id="UP001459277">
    <property type="component" value="Unassembled WGS sequence"/>
</dbReference>
<keyword evidence="6" id="KW-1185">Reference proteome</keyword>
<evidence type="ECO:0000256" key="3">
    <source>
        <dbReference type="ARBA" id="ARBA00022691"/>
    </source>
</evidence>
<evidence type="ECO:0000313" key="6">
    <source>
        <dbReference type="Proteomes" id="UP001459277"/>
    </source>
</evidence>
<dbReference type="PANTHER" id="PTHR11746">
    <property type="entry name" value="O-METHYLTRANSFERASE"/>
    <property type="match status" value="1"/>
</dbReference>
<proteinExistence type="predicted"/>
<dbReference type="Gene3D" id="3.40.50.150">
    <property type="entry name" value="Vaccinia Virus protein VP39"/>
    <property type="match status" value="1"/>
</dbReference>
<keyword evidence="3" id="KW-0949">S-adenosyl-L-methionine</keyword>
<organism evidence="5 6">
    <name type="scientific">Lithocarpus litseifolius</name>
    <dbReference type="NCBI Taxonomy" id="425828"/>
    <lineage>
        <taxon>Eukaryota</taxon>
        <taxon>Viridiplantae</taxon>
        <taxon>Streptophyta</taxon>
        <taxon>Embryophyta</taxon>
        <taxon>Tracheophyta</taxon>
        <taxon>Spermatophyta</taxon>
        <taxon>Magnoliopsida</taxon>
        <taxon>eudicotyledons</taxon>
        <taxon>Gunneridae</taxon>
        <taxon>Pentapetalae</taxon>
        <taxon>rosids</taxon>
        <taxon>fabids</taxon>
        <taxon>Fagales</taxon>
        <taxon>Fagaceae</taxon>
        <taxon>Lithocarpus</taxon>
    </lineage>
</organism>
<keyword evidence="2" id="KW-0808">Transferase</keyword>
<dbReference type="AlphaFoldDB" id="A0AAW2BWK1"/>
<dbReference type="InterPro" id="IPR016461">
    <property type="entry name" value="COMT-like"/>
</dbReference>
<dbReference type="SUPFAM" id="SSF46785">
    <property type="entry name" value="Winged helix' DNA-binding domain"/>
    <property type="match status" value="1"/>
</dbReference>
<dbReference type="PROSITE" id="PS51683">
    <property type="entry name" value="SAM_OMT_II"/>
    <property type="match status" value="1"/>
</dbReference>
<feature type="domain" description="O-methyltransferase C-terminal" evidence="4">
    <location>
        <begin position="64"/>
        <end position="270"/>
    </location>
</feature>
<reference evidence="5 6" key="1">
    <citation type="submission" date="2024-01" db="EMBL/GenBank/DDBJ databases">
        <title>A telomere-to-telomere, gap-free genome of sweet tea (Lithocarpus litseifolius).</title>
        <authorList>
            <person name="Zhou J."/>
        </authorList>
    </citation>
    <scope>NUCLEOTIDE SEQUENCE [LARGE SCALE GENOMIC DNA]</scope>
    <source>
        <strain evidence="5">Zhou-2022a</strain>
        <tissue evidence="5">Leaf</tissue>
    </source>
</reference>
<name>A0AAW2BWK1_9ROSI</name>